<keyword evidence="1" id="KW-1133">Transmembrane helix</keyword>
<dbReference type="PATRIC" id="fig|1184267.3.peg.1485"/>
<keyword evidence="1" id="KW-0812">Transmembrane</keyword>
<evidence type="ECO:0000313" key="3">
    <source>
        <dbReference type="Proteomes" id="UP000012040"/>
    </source>
</evidence>
<proteinExistence type="predicted"/>
<organism evidence="2 3">
    <name type="scientific">Pseudobdellovibrio exovorus JSS</name>
    <dbReference type="NCBI Taxonomy" id="1184267"/>
    <lineage>
        <taxon>Bacteria</taxon>
        <taxon>Pseudomonadati</taxon>
        <taxon>Bdellovibrionota</taxon>
        <taxon>Bdellovibrionia</taxon>
        <taxon>Bdellovibrionales</taxon>
        <taxon>Pseudobdellovibrionaceae</taxon>
        <taxon>Pseudobdellovibrio</taxon>
    </lineage>
</organism>
<dbReference type="EMBL" id="CP003537">
    <property type="protein sequence ID" value="AGH95684.1"/>
    <property type="molecule type" value="Genomic_DNA"/>
</dbReference>
<keyword evidence="1" id="KW-0472">Membrane</keyword>
<dbReference type="AlphaFoldDB" id="M4VR80"/>
<dbReference type="HOGENOM" id="CLU_1212878_0_0_7"/>
<gene>
    <name evidence="2" type="ORF">A11Q_1468</name>
</gene>
<accession>M4VR80</accession>
<dbReference type="STRING" id="1184267.A11Q_1468"/>
<keyword evidence="3" id="KW-1185">Reference proteome</keyword>
<name>M4VR80_9BACT</name>
<reference evidence="2 3" key="1">
    <citation type="journal article" date="2013" name="ISME J.">
        <title>By their genes ye shall know them: genomic signatures of predatory bacteria.</title>
        <authorList>
            <person name="Pasternak Z."/>
            <person name="Pietrokovski S."/>
            <person name="Rotem O."/>
            <person name="Gophna U."/>
            <person name="Lurie-Weinberger M.N."/>
            <person name="Jurkevitch E."/>
        </authorList>
    </citation>
    <scope>NUCLEOTIDE SEQUENCE [LARGE SCALE GENOMIC DNA]</scope>
    <source>
        <strain evidence="2 3">JSS</strain>
    </source>
</reference>
<protein>
    <submittedName>
        <fullName evidence="2">Uncharacterized protein</fullName>
    </submittedName>
</protein>
<dbReference type="RefSeq" id="WP_015470174.1">
    <property type="nucleotide sequence ID" value="NC_020813.1"/>
</dbReference>
<dbReference type="Proteomes" id="UP000012040">
    <property type="component" value="Chromosome"/>
</dbReference>
<evidence type="ECO:0000313" key="2">
    <source>
        <dbReference type="EMBL" id="AGH95684.1"/>
    </source>
</evidence>
<sequence length="228" mass="26729">MKDQIQISEEEGYLYYLFYLYSNRWKIVYCSAVLSLCVFAVSWIFLSAKRNVSIIQVPTHEYTHALISKEFVDFLIEEEIAPKISEEIGHVYQVKSSYIDSKEQVLKLSSKIYIFSKSDLEPIQLFHAGVMKRLFEYMQEQTKQANANYASVSKGEGVLFKEKAKFVTQPKILMENFMESSKRGVISWVGIYLILFVSFGILVSALYMAYFYIRSLHPKYVFYRKSYE</sequence>
<feature type="transmembrane region" description="Helical" evidence="1">
    <location>
        <begin position="185"/>
        <end position="213"/>
    </location>
</feature>
<feature type="transmembrane region" description="Helical" evidence="1">
    <location>
        <begin position="26"/>
        <end position="46"/>
    </location>
</feature>
<dbReference type="KEGG" id="bex:A11Q_1468"/>
<evidence type="ECO:0000256" key="1">
    <source>
        <dbReference type="SAM" id="Phobius"/>
    </source>
</evidence>